<proteinExistence type="predicted"/>
<feature type="compositionally biased region" description="Basic and acidic residues" evidence="1">
    <location>
        <begin position="17"/>
        <end position="28"/>
    </location>
</feature>
<dbReference type="PANTHER" id="PTHR43668:SF5">
    <property type="entry name" value="AMIDOHYDROLASE 3 DOMAIN-CONTAINING PROTEIN"/>
    <property type="match status" value="1"/>
</dbReference>
<evidence type="ECO:0000256" key="1">
    <source>
        <dbReference type="SAM" id="MobiDB-lite"/>
    </source>
</evidence>
<dbReference type="GO" id="GO:0004038">
    <property type="term" value="F:allantoinase activity"/>
    <property type="evidence" value="ECO:0007669"/>
    <property type="project" value="TreeGrafter"/>
</dbReference>
<dbReference type="AlphaFoldDB" id="A0A1Y1UL29"/>
<dbReference type="STRING" id="4999.A0A1Y1UL29"/>
<evidence type="ECO:0000313" key="5">
    <source>
        <dbReference type="Proteomes" id="UP000193218"/>
    </source>
</evidence>
<dbReference type="InterPro" id="IPR050138">
    <property type="entry name" value="DHOase/Allantoinase_Hydrolase"/>
</dbReference>
<gene>
    <name evidence="4" type="ORF">BD324DRAFT_621954</name>
</gene>
<dbReference type="GeneID" id="33557237"/>
<dbReference type="RefSeq" id="XP_021872614.1">
    <property type="nucleotide sequence ID" value="XM_022015428.1"/>
</dbReference>
<protein>
    <recommendedName>
        <fullName evidence="3">Amidohydrolase-related domain-containing protein</fullName>
    </recommendedName>
</protein>
<dbReference type="GO" id="GO:0005737">
    <property type="term" value="C:cytoplasm"/>
    <property type="evidence" value="ECO:0007669"/>
    <property type="project" value="TreeGrafter"/>
</dbReference>
<comment type="caution">
    <text evidence="4">The sequence shown here is derived from an EMBL/GenBank/DDBJ whole genome shotgun (WGS) entry which is preliminary data.</text>
</comment>
<dbReference type="InParanoid" id="A0A1Y1UL29"/>
<dbReference type="SUPFAM" id="SSF51556">
    <property type="entry name" value="Metallo-dependent hydrolases"/>
    <property type="match status" value="1"/>
</dbReference>
<dbReference type="Pfam" id="PF01979">
    <property type="entry name" value="Amidohydro_1"/>
    <property type="match status" value="1"/>
</dbReference>
<name>A0A1Y1UL29_9TREE</name>
<dbReference type="Gene3D" id="3.20.20.140">
    <property type="entry name" value="Metal-dependent hydrolases"/>
    <property type="match status" value="2"/>
</dbReference>
<dbReference type="Proteomes" id="UP000193218">
    <property type="component" value="Unassembled WGS sequence"/>
</dbReference>
<keyword evidence="2" id="KW-0472">Membrane</keyword>
<accession>A0A1Y1UL29</accession>
<evidence type="ECO:0000256" key="2">
    <source>
        <dbReference type="SAM" id="Phobius"/>
    </source>
</evidence>
<dbReference type="PANTHER" id="PTHR43668">
    <property type="entry name" value="ALLANTOINASE"/>
    <property type="match status" value="1"/>
</dbReference>
<dbReference type="SUPFAM" id="SSF51338">
    <property type="entry name" value="Composite domain of metallo-dependent hydrolases"/>
    <property type="match status" value="1"/>
</dbReference>
<reference evidence="4 5" key="1">
    <citation type="submission" date="2017-03" db="EMBL/GenBank/DDBJ databases">
        <title>Widespread Adenine N6-methylation of Active Genes in Fungi.</title>
        <authorList>
            <consortium name="DOE Joint Genome Institute"/>
            <person name="Mondo S.J."/>
            <person name="Dannebaum R.O."/>
            <person name="Kuo R.C."/>
            <person name="Louie K.B."/>
            <person name="Bewick A.J."/>
            <person name="Labutti K."/>
            <person name="Haridas S."/>
            <person name="Kuo A."/>
            <person name="Salamov A."/>
            <person name="Ahrendt S.R."/>
            <person name="Lau R."/>
            <person name="Bowen B.P."/>
            <person name="Lipzen A."/>
            <person name="Sullivan W."/>
            <person name="Andreopoulos W.B."/>
            <person name="Clum A."/>
            <person name="Lindquist E."/>
            <person name="Daum C."/>
            <person name="Northen T.R."/>
            <person name="Ramamoorthy G."/>
            <person name="Schmitz R.J."/>
            <person name="Gryganskyi A."/>
            <person name="Culley D."/>
            <person name="Magnuson J."/>
            <person name="James T.Y."/>
            <person name="O'Malley M.A."/>
            <person name="Stajich J.E."/>
            <person name="Spatafora J.W."/>
            <person name="Visel A."/>
            <person name="Grigoriev I.V."/>
        </authorList>
    </citation>
    <scope>NUCLEOTIDE SEQUENCE [LARGE SCALE GENOMIC DNA]</scope>
    <source>
        <strain evidence="4 5">NRRL Y-17943</strain>
    </source>
</reference>
<dbReference type="GO" id="GO:0006145">
    <property type="term" value="P:purine nucleobase catabolic process"/>
    <property type="evidence" value="ECO:0007669"/>
    <property type="project" value="TreeGrafter"/>
</dbReference>
<organism evidence="4 5">
    <name type="scientific">Kockovaella imperatae</name>
    <dbReference type="NCBI Taxonomy" id="4999"/>
    <lineage>
        <taxon>Eukaryota</taxon>
        <taxon>Fungi</taxon>
        <taxon>Dikarya</taxon>
        <taxon>Basidiomycota</taxon>
        <taxon>Agaricomycotina</taxon>
        <taxon>Tremellomycetes</taxon>
        <taxon>Tremellales</taxon>
        <taxon>Cuniculitremaceae</taxon>
        <taxon>Kockovaella</taxon>
    </lineage>
</organism>
<keyword evidence="2" id="KW-0812">Transmembrane</keyword>
<keyword evidence="5" id="KW-1185">Reference proteome</keyword>
<dbReference type="EMBL" id="NBSH01000004">
    <property type="protein sequence ID" value="ORX38692.1"/>
    <property type="molecule type" value="Genomic_DNA"/>
</dbReference>
<dbReference type="InterPro" id="IPR006680">
    <property type="entry name" value="Amidohydro-rel"/>
</dbReference>
<feature type="transmembrane region" description="Helical" evidence="2">
    <location>
        <begin position="62"/>
        <end position="83"/>
    </location>
</feature>
<dbReference type="OrthoDB" id="10258955at2759"/>
<evidence type="ECO:0000259" key="3">
    <source>
        <dbReference type="Pfam" id="PF01979"/>
    </source>
</evidence>
<dbReference type="InterPro" id="IPR032466">
    <property type="entry name" value="Metal_Hydrolase"/>
</dbReference>
<evidence type="ECO:0000313" key="4">
    <source>
        <dbReference type="EMBL" id="ORX38692.1"/>
    </source>
</evidence>
<sequence length="1026" mass="112935">MDSSLTRRPGVPLLGSERSKTTDPEKDALLPTSSGDTIVAASSNSDEDDKYTKSRSLKSRPAFKLVVESTPALFLLIGLFYLLTRKDVAAGFPWPSKPAPTTLPAFIEEGIEQCKIVQRSVEQPKWDKKRTKNDRFVPGTRPTWLKNGTVWTGDQDGEEILKGHDILLDGGVIRKIGSSDDIQAFIASDPRLTSKSVASSDSTRELVVVHEVELDGAWVTPGIVDLHSHIGVGAAPGLFGNSDTNSIKAPILPWLRSLDAFNTHDDSFNLSISGGITTMLVLPGSAGNIGGTAYTFKPRWTAENTPASMQVEPPYLMKNGSWERTNAWRHIKHACGENPHRVYKNSRLDSAYDFRRAYTEGQNLKDKQDRWCASPKTQTEPFPTSLEWEPLADVLRGNVKVNIHCYETVDLNDMVRISNEFKFNIAAFHHAHETYLVPDLLKETYGGTPSVAIFATNARYKREAYRGSEFAPKILADAGINVVMKSDHSVLDSRYLVYEAAQAHIYGLNMSQALGTVTTHSARAMGLDHRIGYVRQGYDADVVVWDSFPLVLGATPKQTYIDGIAQIVTPHTVNKPAVAQEIYKEGKWDEEIAETLAMRGDPDLRPKKTSNTVIFQDVAGFYLPQSPHYQSLNLQSTSGNMPQNGTVVVTDGKIQCVGECVVEEGLGFTVINLKGGSIAPGATSVGSYMGLMEIRQEPTTQDGVVYDPLQQNSELLRGLVVHAADGIRFGSKDQLLAYRSGVTNAVAYPISDALFNGLSVQYSTSAEHPLSHGAILNPSGALHISLASKVDSEDQGDESIVSISTKLAVLRRMLGPAPTDKDGNELRPETELEKELHAVKRGYRRLVVECNRADIMASVIRLKRDWAPGMQLTFLGGAEAWMIVDELVQYSVGVVVAPSRSFPATWDQRRIMPGLPITNHSLASYLASKGVVVGLGSREEWETRNIRFEAGWQYANYHHVFSRQDAIDLVSANLEELLGLNDRQDVHKADEDIGSESWVAYEGDMLSFEGRVRAVKGHAREVVDLF</sequence>
<feature type="domain" description="Amidohydrolase-related" evidence="3">
    <location>
        <begin position="218"/>
        <end position="558"/>
    </location>
</feature>
<dbReference type="InterPro" id="IPR011059">
    <property type="entry name" value="Metal-dep_hydrolase_composite"/>
</dbReference>
<feature type="region of interest" description="Disordered" evidence="1">
    <location>
        <begin position="1"/>
        <end position="53"/>
    </location>
</feature>
<feature type="compositionally biased region" description="Polar residues" evidence="1">
    <location>
        <begin position="31"/>
        <end position="44"/>
    </location>
</feature>
<keyword evidence="2" id="KW-1133">Transmembrane helix</keyword>